<dbReference type="PANTHER" id="PTHR35526:SF3">
    <property type="entry name" value="ANTI-SIGMA-F FACTOR RSBW"/>
    <property type="match status" value="1"/>
</dbReference>
<dbReference type="PANTHER" id="PTHR35526">
    <property type="entry name" value="ANTI-SIGMA-F FACTOR RSBW-RELATED"/>
    <property type="match status" value="1"/>
</dbReference>
<dbReference type="InterPro" id="IPR050267">
    <property type="entry name" value="Anti-sigma-factor_SerPK"/>
</dbReference>
<dbReference type="SUPFAM" id="SSF55874">
    <property type="entry name" value="ATPase domain of HSP90 chaperone/DNA topoisomerase II/histidine kinase"/>
    <property type="match status" value="1"/>
</dbReference>
<dbReference type="InterPro" id="IPR036890">
    <property type="entry name" value="HATPase_C_sf"/>
</dbReference>
<name>A0A6J4T643_9ACTN</name>
<proteinExistence type="predicted"/>
<protein>
    <recommendedName>
        <fullName evidence="2">Histidine kinase/HSP90-like ATPase domain-containing protein</fullName>
    </recommendedName>
</protein>
<evidence type="ECO:0000313" key="3">
    <source>
        <dbReference type="EMBL" id="CAA9514194.1"/>
    </source>
</evidence>
<sequence>MPTLALTVPAKPSEISGIRRAIGALGRRAGLDADGLADVALAVAEACANAVIHAYAGRDPGVLRVSAEVTHDGLLVVVADDGRGMASRPDSPGLGLGLPLMASLTTALEVRVSAAGGTEIRMAFPAPGPDAASAWAEAG</sequence>
<dbReference type="Gene3D" id="3.30.565.10">
    <property type="entry name" value="Histidine kinase-like ATPase, C-terminal domain"/>
    <property type="match status" value="1"/>
</dbReference>
<keyword evidence="1" id="KW-0723">Serine/threonine-protein kinase</keyword>
<accession>A0A6J4T643</accession>
<dbReference type="InterPro" id="IPR003594">
    <property type="entry name" value="HATPase_dom"/>
</dbReference>
<dbReference type="CDD" id="cd16936">
    <property type="entry name" value="HATPase_RsbW-like"/>
    <property type="match status" value="1"/>
</dbReference>
<gene>
    <name evidence="3" type="ORF">AVDCRST_MAG53-2960</name>
</gene>
<keyword evidence="1" id="KW-0808">Transferase</keyword>
<dbReference type="SMART" id="SM00387">
    <property type="entry name" value="HATPase_c"/>
    <property type="match status" value="1"/>
</dbReference>
<feature type="domain" description="Histidine kinase/HSP90-like ATPase" evidence="2">
    <location>
        <begin position="34"/>
        <end position="128"/>
    </location>
</feature>
<evidence type="ECO:0000259" key="2">
    <source>
        <dbReference type="SMART" id="SM00387"/>
    </source>
</evidence>
<dbReference type="AlphaFoldDB" id="A0A6J4T643"/>
<keyword evidence="1" id="KW-0418">Kinase</keyword>
<evidence type="ECO:0000256" key="1">
    <source>
        <dbReference type="ARBA" id="ARBA00022527"/>
    </source>
</evidence>
<dbReference type="EMBL" id="CADCVR010000089">
    <property type="protein sequence ID" value="CAA9514194.1"/>
    <property type="molecule type" value="Genomic_DNA"/>
</dbReference>
<dbReference type="GO" id="GO:0004674">
    <property type="term" value="F:protein serine/threonine kinase activity"/>
    <property type="evidence" value="ECO:0007669"/>
    <property type="project" value="UniProtKB-KW"/>
</dbReference>
<organism evidence="3">
    <name type="scientific">uncultured Solirubrobacteraceae bacterium</name>
    <dbReference type="NCBI Taxonomy" id="1162706"/>
    <lineage>
        <taxon>Bacteria</taxon>
        <taxon>Bacillati</taxon>
        <taxon>Actinomycetota</taxon>
        <taxon>Thermoleophilia</taxon>
        <taxon>Solirubrobacterales</taxon>
        <taxon>Solirubrobacteraceae</taxon>
        <taxon>environmental samples</taxon>
    </lineage>
</organism>
<dbReference type="Pfam" id="PF13581">
    <property type="entry name" value="HATPase_c_2"/>
    <property type="match status" value="1"/>
</dbReference>
<reference evidence="3" key="1">
    <citation type="submission" date="2020-02" db="EMBL/GenBank/DDBJ databases">
        <authorList>
            <person name="Meier V. D."/>
        </authorList>
    </citation>
    <scope>NUCLEOTIDE SEQUENCE</scope>
    <source>
        <strain evidence="3">AVDCRST_MAG53</strain>
    </source>
</reference>